<protein>
    <submittedName>
        <fullName evidence="1 3">Uncharacterized protein</fullName>
    </submittedName>
</protein>
<evidence type="ECO:0000313" key="1">
    <source>
        <dbReference type="EMBL" id="VDM05585.1"/>
    </source>
</evidence>
<gene>
    <name evidence="1" type="ORF">SSLN_LOCUS19199</name>
</gene>
<sequence length="148" mass="17793">MYNNSLRQPIWICRKYKLFLNGEAFKDVDTTNDLNVLMTTTFKPSSHYSKVEKKIRGDLLQKLRIVKVLNHYLEFSEFFEFVTTTHLRGHPLKLRVQQVRLDVPKFFFFLVRVVKPWNALLMDVVMSLSLESFRRNLDNFMFQNEPER</sequence>
<dbReference type="OrthoDB" id="10063766at2759"/>
<reference evidence="1 2" key="2">
    <citation type="submission" date="2018-11" db="EMBL/GenBank/DDBJ databases">
        <authorList>
            <consortium name="Pathogen Informatics"/>
        </authorList>
    </citation>
    <scope>NUCLEOTIDE SEQUENCE [LARGE SCALE GENOMIC DNA]</scope>
    <source>
        <strain evidence="1 2">NST_G2</strain>
    </source>
</reference>
<dbReference type="AlphaFoldDB" id="A0A183TRV1"/>
<accession>A0A183TRV1</accession>
<name>A0A183TRV1_SCHSO</name>
<reference evidence="3" key="1">
    <citation type="submission" date="2016-06" db="UniProtKB">
        <authorList>
            <consortium name="WormBaseParasite"/>
        </authorList>
    </citation>
    <scope>IDENTIFICATION</scope>
</reference>
<evidence type="ECO:0000313" key="2">
    <source>
        <dbReference type="Proteomes" id="UP000275846"/>
    </source>
</evidence>
<proteinExistence type="predicted"/>
<dbReference type="WBParaSite" id="SSLN_0001992501-mRNA-1">
    <property type="protein sequence ID" value="SSLN_0001992501-mRNA-1"/>
    <property type="gene ID" value="SSLN_0001992501"/>
</dbReference>
<dbReference type="Proteomes" id="UP000275846">
    <property type="component" value="Unassembled WGS sequence"/>
</dbReference>
<organism evidence="3">
    <name type="scientific">Schistocephalus solidus</name>
    <name type="common">Tapeworm</name>
    <dbReference type="NCBI Taxonomy" id="70667"/>
    <lineage>
        <taxon>Eukaryota</taxon>
        <taxon>Metazoa</taxon>
        <taxon>Spiralia</taxon>
        <taxon>Lophotrochozoa</taxon>
        <taxon>Platyhelminthes</taxon>
        <taxon>Cestoda</taxon>
        <taxon>Eucestoda</taxon>
        <taxon>Diphyllobothriidea</taxon>
        <taxon>Diphyllobothriidae</taxon>
        <taxon>Schistocephalus</taxon>
    </lineage>
</organism>
<evidence type="ECO:0000313" key="3">
    <source>
        <dbReference type="WBParaSite" id="SSLN_0001992501-mRNA-1"/>
    </source>
</evidence>
<keyword evidence="2" id="KW-1185">Reference proteome</keyword>
<dbReference type="EMBL" id="UYSU01046588">
    <property type="protein sequence ID" value="VDM05585.1"/>
    <property type="molecule type" value="Genomic_DNA"/>
</dbReference>